<name>A0ABT0E022_9SPHN</name>
<comment type="similarity">
    <text evidence="1">Belongs to the short-chain dehydrogenases/reductases (SDR) family.</text>
</comment>
<dbReference type="Proteomes" id="UP001203512">
    <property type="component" value="Unassembled WGS sequence"/>
</dbReference>
<dbReference type="InterPro" id="IPR002347">
    <property type="entry name" value="SDR_fam"/>
</dbReference>
<dbReference type="PRINTS" id="PR00081">
    <property type="entry name" value="GDHRDH"/>
</dbReference>
<dbReference type="Pfam" id="PF00106">
    <property type="entry name" value="adh_short"/>
    <property type="match status" value="2"/>
</dbReference>
<accession>A0ABT0E022</accession>
<dbReference type="CDD" id="cd05233">
    <property type="entry name" value="SDR_c"/>
    <property type="match status" value="1"/>
</dbReference>
<dbReference type="InterPro" id="IPR036291">
    <property type="entry name" value="NAD(P)-bd_dom_sf"/>
</dbReference>
<dbReference type="SUPFAM" id="SSF51735">
    <property type="entry name" value="NAD(P)-binding Rossmann-fold domains"/>
    <property type="match status" value="1"/>
</dbReference>
<keyword evidence="2" id="KW-0560">Oxidoreductase</keyword>
<comment type="caution">
    <text evidence="3">The sequence shown here is derived from an EMBL/GenBank/DDBJ whole genome shotgun (WGS) entry which is preliminary data.</text>
</comment>
<dbReference type="Gene3D" id="3.40.50.720">
    <property type="entry name" value="NAD(P)-binding Rossmann-like Domain"/>
    <property type="match status" value="1"/>
</dbReference>
<evidence type="ECO:0000256" key="1">
    <source>
        <dbReference type="ARBA" id="ARBA00006484"/>
    </source>
</evidence>
<dbReference type="PANTHER" id="PTHR44196:SF1">
    <property type="entry name" value="DEHYDROGENASE_REDUCTASE SDR FAMILY MEMBER 7B"/>
    <property type="match status" value="1"/>
</dbReference>
<evidence type="ECO:0000256" key="2">
    <source>
        <dbReference type="ARBA" id="ARBA00023002"/>
    </source>
</evidence>
<gene>
    <name evidence="3" type="ORF">MU848_13855</name>
</gene>
<dbReference type="PANTHER" id="PTHR44196">
    <property type="entry name" value="DEHYDROGENASE/REDUCTASE SDR FAMILY MEMBER 7B"/>
    <property type="match status" value="1"/>
</dbReference>
<protein>
    <submittedName>
        <fullName evidence="3">SDR family oxidoreductase</fullName>
    </submittedName>
</protein>
<sequence length="270" mass="28697">MMHKTALVTGATRGIGRVIALALARAGFEVVVTGRTLTAGTGHHDAMGGVPIPGSIEETVAEIEAAGGAAYGVRLDLADRASIDAAVETVLQRSGRIDLLVNNGIYQGPSIMQKVLDIDLADAERATAGNFINQFHLSRLVLKAMIKQGGGRMIFMSTRSSVDPTETGGALFYTGPKAAFNHIPDYINFEHRADGISAFLIEPAFTMTDTLRSAWADAEAEVGLGTKAHDPQETADTVVWLATNPEAVRFAGAQLHNAPDFFEDHQISPD</sequence>
<evidence type="ECO:0000313" key="4">
    <source>
        <dbReference type="Proteomes" id="UP001203512"/>
    </source>
</evidence>
<organism evidence="3 4">
    <name type="scientific">Sphingobium agri</name>
    <dbReference type="NCBI Taxonomy" id="2933566"/>
    <lineage>
        <taxon>Bacteria</taxon>
        <taxon>Pseudomonadati</taxon>
        <taxon>Pseudomonadota</taxon>
        <taxon>Alphaproteobacteria</taxon>
        <taxon>Sphingomonadales</taxon>
        <taxon>Sphingomonadaceae</taxon>
        <taxon>Sphingobium</taxon>
    </lineage>
</organism>
<dbReference type="EMBL" id="JALKHS010000011">
    <property type="protein sequence ID" value="MCK0532668.1"/>
    <property type="molecule type" value="Genomic_DNA"/>
</dbReference>
<dbReference type="RefSeq" id="WP_201515967.1">
    <property type="nucleotide sequence ID" value="NZ_JALKHS010000011.1"/>
</dbReference>
<keyword evidence="4" id="KW-1185">Reference proteome</keyword>
<reference evidence="3 4" key="1">
    <citation type="submission" date="2022-04" db="EMBL/GenBank/DDBJ databases">
        <authorList>
            <person name="Huq M.A."/>
        </authorList>
    </citation>
    <scope>NUCLEOTIDE SEQUENCE [LARGE SCALE GENOMIC DNA]</scope>
    <source>
        <strain evidence="3 4">MAH-33</strain>
    </source>
</reference>
<evidence type="ECO:0000313" key="3">
    <source>
        <dbReference type="EMBL" id="MCK0532668.1"/>
    </source>
</evidence>
<proteinExistence type="inferred from homology"/>